<reference evidence="1 2" key="1">
    <citation type="submission" date="2018-01" db="EMBL/GenBank/DDBJ databases">
        <title>Draft genome sequence of Jiangella sp. GTF31.</title>
        <authorList>
            <person name="Sahin N."/>
            <person name="Ay H."/>
            <person name="Saygin H."/>
        </authorList>
    </citation>
    <scope>NUCLEOTIDE SEQUENCE [LARGE SCALE GENOMIC DNA]</scope>
    <source>
        <strain evidence="1 2">GTF31</strain>
    </source>
</reference>
<dbReference type="RefSeq" id="WP_111253416.1">
    <property type="nucleotide sequence ID" value="NZ_POTW01000007.1"/>
</dbReference>
<proteinExistence type="predicted"/>
<sequence length="174" mass="18867">MSTTLARTDLAGIAERSIRAVLAGSVADLAALVHPDAVNREAATEPPATRGAGPEAFHATGQWLRAAFDDLVWVTERDVVEGDLVVTYGTLSGRHTGDFVVWTPGGAVERAFAPTGRTFTVRQAHFQRIEDGLVVEHWAVRDDQGMAIQLGWIPPTPAYLLRCVRATRRARRAA</sequence>
<dbReference type="Proteomes" id="UP000248764">
    <property type="component" value="Unassembled WGS sequence"/>
</dbReference>
<dbReference type="InterPro" id="IPR032710">
    <property type="entry name" value="NTF2-like_dom_sf"/>
</dbReference>
<evidence type="ECO:0008006" key="3">
    <source>
        <dbReference type="Google" id="ProtNLM"/>
    </source>
</evidence>
<evidence type="ECO:0000313" key="2">
    <source>
        <dbReference type="Proteomes" id="UP000248764"/>
    </source>
</evidence>
<comment type="caution">
    <text evidence="1">The sequence shown here is derived from an EMBL/GenBank/DDBJ whole genome shotgun (WGS) entry which is preliminary data.</text>
</comment>
<evidence type="ECO:0000313" key="1">
    <source>
        <dbReference type="EMBL" id="PZF85576.1"/>
    </source>
</evidence>
<dbReference type="PANTHER" id="PTHR38436">
    <property type="entry name" value="POLYKETIDE CYCLASE SNOAL-LIKE DOMAIN"/>
    <property type="match status" value="1"/>
</dbReference>
<protein>
    <recommendedName>
        <fullName evidence="3">Ester cyclase</fullName>
    </recommendedName>
</protein>
<accession>A0A2W2CJA4</accession>
<name>A0A2W2CJA4_9ACTN</name>
<dbReference type="AlphaFoldDB" id="A0A2W2CJA4"/>
<gene>
    <name evidence="1" type="ORF">C1I92_04185</name>
</gene>
<dbReference type="SUPFAM" id="SSF54427">
    <property type="entry name" value="NTF2-like"/>
    <property type="match status" value="1"/>
</dbReference>
<dbReference type="InterPro" id="IPR009959">
    <property type="entry name" value="Cyclase_SnoaL-like"/>
</dbReference>
<dbReference type="PANTHER" id="PTHR38436:SF1">
    <property type="entry name" value="ESTER CYCLASE"/>
    <property type="match status" value="1"/>
</dbReference>
<keyword evidence="2" id="KW-1185">Reference proteome</keyword>
<dbReference type="EMBL" id="POTW01000007">
    <property type="protein sequence ID" value="PZF85576.1"/>
    <property type="molecule type" value="Genomic_DNA"/>
</dbReference>
<organism evidence="1 2">
    <name type="scientific">Jiangella anatolica</name>
    <dbReference type="NCBI Taxonomy" id="2670374"/>
    <lineage>
        <taxon>Bacteria</taxon>
        <taxon>Bacillati</taxon>
        <taxon>Actinomycetota</taxon>
        <taxon>Actinomycetes</taxon>
        <taxon>Jiangellales</taxon>
        <taxon>Jiangellaceae</taxon>
        <taxon>Jiangella</taxon>
    </lineage>
</organism>
<dbReference type="GO" id="GO:0030638">
    <property type="term" value="P:polyketide metabolic process"/>
    <property type="evidence" value="ECO:0007669"/>
    <property type="project" value="InterPro"/>
</dbReference>
<dbReference type="Gene3D" id="3.10.450.50">
    <property type="match status" value="1"/>
</dbReference>
<dbReference type="Pfam" id="PF07366">
    <property type="entry name" value="SnoaL"/>
    <property type="match status" value="1"/>
</dbReference>